<evidence type="ECO:0000313" key="4">
    <source>
        <dbReference type="Proteomes" id="UP001497644"/>
    </source>
</evidence>
<gene>
    <name evidence="3" type="ORF">LPLAT_LOCUS2851</name>
</gene>
<proteinExistence type="predicted"/>
<dbReference type="Pfam" id="PF25372">
    <property type="entry name" value="DUF7885"/>
    <property type="match status" value="1"/>
</dbReference>
<dbReference type="SUPFAM" id="SSF52047">
    <property type="entry name" value="RNI-like"/>
    <property type="match status" value="1"/>
</dbReference>
<reference evidence="3" key="1">
    <citation type="submission" date="2024-04" db="EMBL/GenBank/DDBJ databases">
        <authorList>
            <consortium name="Molecular Ecology Group"/>
        </authorList>
    </citation>
    <scope>NUCLEOTIDE SEQUENCE</scope>
</reference>
<dbReference type="InterPro" id="IPR036047">
    <property type="entry name" value="F-box-like_dom_sf"/>
</dbReference>
<protein>
    <recommendedName>
        <fullName evidence="2">F-box/LRR-repeat protein 15-like leucin rich repeat domain-containing protein</fullName>
    </recommendedName>
</protein>
<organism evidence="3 4">
    <name type="scientific">Lasius platythorax</name>
    <dbReference type="NCBI Taxonomy" id="488582"/>
    <lineage>
        <taxon>Eukaryota</taxon>
        <taxon>Metazoa</taxon>
        <taxon>Ecdysozoa</taxon>
        <taxon>Arthropoda</taxon>
        <taxon>Hexapoda</taxon>
        <taxon>Insecta</taxon>
        <taxon>Pterygota</taxon>
        <taxon>Neoptera</taxon>
        <taxon>Endopterygota</taxon>
        <taxon>Hymenoptera</taxon>
        <taxon>Apocrita</taxon>
        <taxon>Aculeata</taxon>
        <taxon>Formicoidea</taxon>
        <taxon>Formicidae</taxon>
        <taxon>Formicinae</taxon>
        <taxon>Lasius</taxon>
        <taxon>Lasius</taxon>
    </lineage>
</organism>
<dbReference type="Proteomes" id="UP001497644">
    <property type="component" value="Chromosome 12"/>
</dbReference>
<dbReference type="PANTHER" id="PTHR13318">
    <property type="entry name" value="PARTNER OF PAIRED, ISOFORM B-RELATED"/>
    <property type="match status" value="1"/>
</dbReference>
<name>A0AAV2N9L3_9HYME</name>
<evidence type="ECO:0000313" key="3">
    <source>
        <dbReference type="EMBL" id="CAL1676719.1"/>
    </source>
</evidence>
<dbReference type="InterPro" id="IPR006553">
    <property type="entry name" value="Leu-rich_rpt_Cys-con_subtyp"/>
</dbReference>
<dbReference type="GO" id="GO:0031146">
    <property type="term" value="P:SCF-dependent proteasomal ubiquitin-dependent protein catabolic process"/>
    <property type="evidence" value="ECO:0007669"/>
    <property type="project" value="TreeGrafter"/>
</dbReference>
<dbReference type="PANTHER" id="PTHR13318:SF152">
    <property type="entry name" value="F-BOX_LRR-REPEAT PROTEIN 4"/>
    <property type="match status" value="1"/>
</dbReference>
<dbReference type="Gene3D" id="3.80.10.10">
    <property type="entry name" value="Ribonuclease Inhibitor"/>
    <property type="match status" value="2"/>
</dbReference>
<accession>A0AAV2N9L3</accession>
<dbReference type="InterPro" id="IPR057207">
    <property type="entry name" value="FBXL15_LRR"/>
</dbReference>
<dbReference type="SMART" id="SM00367">
    <property type="entry name" value="LRR_CC"/>
    <property type="match status" value="5"/>
</dbReference>
<dbReference type="AlphaFoldDB" id="A0AAV2N9L3"/>
<evidence type="ECO:0000259" key="2">
    <source>
        <dbReference type="Pfam" id="PF25372"/>
    </source>
</evidence>
<sequence>MTSHHDQNKKTLKKTEFNVIEQFVDTVYSFSSQYGNSHTISISYTAHNIIGPPSKFPEYGDFPQAFAMRTYGLWWDKARSRSIDYMPQNNLGVVSQDYIDIQYFESVYPIRVSIYEIYNPGSVIAIWAQDPYGQWHRLWSGSPQKIETKNSRVFSPPLRLCNFRTRTLRLEFNHSLLDYYTELDAVLLIGTLEMIFPKDPSNKRSLSDLLQDMDYSQSYNNVPNYTLINLTRDYRNVEQSRYLREILDEHYITYESDIIDNFKSVHISHLEQLYHCIPPIQEGLNNMQKFLIKDLQTQFMNNVQASSNESEESCGYFSMLSDETILKILKNLDLRSLYHISRVNKCKYLRKLDLSWCGNHGFFRTTTIKEFLINCGSLLTHLRLNCCENVDNSTICQISITCKNLKELCLRNCQEIQDKGFEYLMNLEFLERLDLYRTSITTKTLCGILQKNRWLRHLNIAGTFQININIDAVAMELGRSCPHLESIDFWKAQTLTSQGINALAACKNLREVDFGWCGSTSSHGETLVKLFSSCQFLEKVFLAAFRGLTDRDLKGLTQCKHLKQLDLLGALSLTSDICYEMLLSCPKLELMDLSFCDNIDSFHIEMWQKEYPNVAFKRIIGHH</sequence>
<dbReference type="InterPro" id="IPR032675">
    <property type="entry name" value="LRR_dom_sf"/>
</dbReference>
<evidence type="ECO:0000256" key="1">
    <source>
        <dbReference type="ARBA" id="ARBA00022786"/>
    </source>
</evidence>
<feature type="domain" description="F-box/LRR-repeat protein 15-like leucin rich repeat" evidence="2">
    <location>
        <begin position="341"/>
        <end position="461"/>
    </location>
</feature>
<keyword evidence="4" id="KW-1185">Reference proteome</keyword>
<dbReference type="SUPFAM" id="SSF81383">
    <property type="entry name" value="F-box domain"/>
    <property type="match status" value="1"/>
</dbReference>
<dbReference type="EMBL" id="OZ034835">
    <property type="protein sequence ID" value="CAL1676719.1"/>
    <property type="molecule type" value="Genomic_DNA"/>
</dbReference>
<dbReference type="GO" id="GO:0019005">
    <property type="term" value="C:SCF ubiquitin ligase complex"/>
    <property type="evidence" value="ECO:0007669"/>
    <property type="project" value="TreeGrafter"/>
</dbReference>
<keyword evidence="1" id="KW-0833">Ubl conjugation pathway</keyword>